<dbReference type="GO" id="GO:0005840">
    <property type="term" value="C:ribosome"/>
    <property type="evidence" value="ECO:0007669"/>
    <property type="project" value="UniProtKB-KW"/>
</dbReference>
<dbReference type="Gramene" id="mRNA:HanXRQr2_Chr15g0684441">
    <property type="protein sequence ID" value="CDS:HanXRQr2_Chr15g0684441.1"/>
    <property type="gene ID" value="HanXRQr2_Chr15g0684441"/>
</dbReference>
<feature type="transmembrane region" description="Helical" evidence="1">
    <location>
        <begin position="76"/>
        <end position="99"/>
    </location>
</feature>
<reference evidence="2 4" key="1">
    <citation type="journal article" date="2017" name="Nature">
        <title>The sunflower genome provides insights into oil metabolism, flowering and Asterid evolution.</title>
        <authorList>
            <person name="Badouin H."/>
            <person name="Gouzy J."/>
            <person name="Grassa C.J."/>
            <person name="Murat F."/>
            <person name="Staton S.E."/>
            <person name="Cottret L."/>
            <person name="Lelandais-Briere C."/>
            <person name="Owens G.L."/>
            <person name="Carrere S."/>
            <person name="Mayjonade B."/>
            <person name="Legrand L."/>
            <person name="Gill N."/>
            <person name="Kane N.C."/>
            <person name="Bowers J.E."/>
            <person name="Hubner S."/>
            <person name="Bellec A."/>
            <person name="Berard A."/>
            <person name="Berges H."/>
            <person name="Blanchet N."/>
            <person name="Boniface M.C."/>
            <person name="Brunel D."/>
            <person name="Catrice O."/>
            <person name="Chaidir N."/>
            <person name="Claudel C."/>
            <person name="Donnadieu C."/>
            <person name="Faraut T."/>
            <person name="Fievet G."/>
            <person name="Helmstetter N."/>
            <person name="King M."/>
            <person name="Knapp S.J."/>
            <person name="Lai Z."/>
            <person name="Le Paslier M.C."/>
            <person name="Lippi Y."/>
            <person name="Lorenzon L."/>
            <person name="Mandel J.R."/>
            <person name="Marage G."/>
            <person name="Marchand G."/>
            <person name="Marquand E."/>
            <person name="Bret-Mestries E."/>
            <person name="Morien E."/>
            <person name="Nambeesan S."/>
            <person name="Nguyen T."/>
            <person name="Pegot-Espagnet P."/>
            <person name="Pouilly N."/>
            <person name="Raftis F."/>
            <person name="Sallet E."/>
            <person name="Schiex T."/>
            <person name="Thomas J."/>
            <person name="Vandecasteele C."/>
            <person name="Vares D."/>
            <person name="Vear F."/>
            <person name="Vautrin S."/>
            <person name="Crespi M."/>
            <person name="Mangin B."/>
            <person name="Burke J.M."/>
            <person name="Salse J."/>
            <person name="Munos S."/>
            <person name="Vincourt P."/>
            <person name="Rieseberg L.H."/>
            <person name="Langlade N.B."/>
        </authorList>
    </citation>
    <scope>NUCLEOTIDE SEQUENCE [LARGE SCALE GENOMIC DNA]</scope>
    <source>
        <strain evidence="4">cv. SF193</strain>
        <tissue evidence="2">Leaves</tissue>
    </source>
</reference>
<dbReference type="FunCoup" id="A0A251S7I2">
    <property type="interactions" value="2377"/>
</dbReference>
<keyword evidence="1" id="KW-0812">Transmembrane</keyword>
<dbReference type="OMA" id="WGVVACT"/>
<dbReference type="EMBL" id="CM007904">
    <property type="protein sequence ID" value="OTF94541.1"/>
    <property type="molecule type" value="Genomic_DNA"/>
</dbReference>
<protein>
    <submittedName>
        <fullName evidence="3">Putative ribosomal protein L34e superfamily protein</fullName>
    </submittedName>
    <submittedName>
        <fullName evidence="2">Ribosomal protein L34Ae</fullName>
    </submittedName>
</protein>
<keyword evidence="1" id="KW-0472">Membrane</keyword>
<keyword evidence="3" id="KW-0689">Ribosomal protein</keyword>
<dbReference type="PANTHER" id="PTHR46996">
    <property type="entry name" value="OS05G0488500 PROTEIN"/>
    <property type="match status" value="1"/>
</dbReference>
<evidence type="ECO:0000313" key="4">
    <source>
        <dbReference type="Proteomes" id="UP000215914"/>
    </source>
</evidence>
<reference evidence="3" key="2">
    <citation type="submission" date="2017-02" db="EMBL/GenBank/DDBJ databases">
        <title>Sunflower complete genome.</title>
        <authorList>
            <person name="Langlade N."/>
            <person name="Munos S."/>
        </authorList>
    </citation>
    <scope>NUCLEOTIDE SEQUENCE [LARGE SCALE GENOMIC DNA]</scope>
    <source>
        <tissue evidence="3">Leaves</tissue>
    </source>
</reference>
<gene>
    <name evidence="3" type="ORF">HannXRQ_Chr15g0473231</name>
    <name evidence="2" type="ORF">HanXRQr2_Chr15g0684441</name>
</gene>
<accession>A0A251S7I2</accession>
<dbReference type="STRING" id="4232.A0A251S7I2"/>
<evidence type="ECO:0000313" key="3">
    <source>
        <dbReference type="EMBL" id="OTF94541.1"/>
    </source>
</evidence>
<reference evidence="2" key="3">
    <citation type="submission" date="2020-06" db="EMBL/GenBank/DDBJ databases">
        <title>Helianthus annuus Genome sequencing and assembly Release 2.</title>
        <authorList>
            <person name="Gouzy J."/>
            <person name="Langlade N."/>
            <person name="Munos S."/>
        </authorList>
    </citation>
    <scope>NUCLEOTIDE SEQUENCE</scope>
    <source>
        <tissue evidence="2">Leaves</tissue>
    </source>
</reference>
<keyword evidence="4" id="KW-1185">Reference proteome</keyword>
<dbReference type="Proteomes" id="UP000215914">
    <property type="component" value="Chromosome 15"/>
</dbReference>
<keyword evidence="3" id="KW-0687">Ribonucleoprotein</keyword>
<name>A0A251S7I2_HELAN</name>
<feature type="transmembrane region" description="Helical" evidence="1">
    <location>
        <begin position="34"/>
        <end position="56"/>
    </location>
</feature>
<evidence type="ECO:0000313" key="2">
    <source>
        <dbReference type="EMBL" id="KAF5763784.1"/>
    </source>
</evidence>
<dbReference type="AlphaFoldDB" id="A0A251S7I2"/>
<dbReference type="InParanoid" id="A0A251S7I2"/>
<dbReference type="OrthoDB" id="1865221at2759"/>
<dbReference type="EMBL" id="MNCJ02000330">
    <property type="protein sequence ID" value="KAF5763784.1"/>
    <property type="molecule type" value="Genomic_DNA"/>
</dbReference>
<sequence length="196" mass="21688">MMNLVNLQNSNSVHQSSKLSKKIPFSDCDQSRSALVDLIILIVVIGACGFLIHPYITLLLSLVQWVMVKHDVISGPIVYGLLGLGVLIVLMAMLAVTLFESRKCGQPGCRGLRKAVEFDIKIEKEDCVKNSSLGKNGLKKGLYELPRDYEKELEAELKKMAPVNGRVVLVFRGRCGCPVVRVEVPGPKKSNRKIKK</sequence>
<keyword evidence="1" id="KW-1133">Transmembrane helix</keyword>
<organism evidence="3 4">
    <name type="scientific">Helianthus annuus</name>
    <name type="common">Common sunflower</name>
    <dbReference type="NCBI Taxonomy" id="4232"/>
    <lineage>
        <taxon>Eukaryota</taxon>
        <taxon>Viridiplantae</taxon>
        <taxon>Streptophyta</taxon>
        <taxon>Embryophyta</taxon>
        <taxon>Tracheophyta</taxon>
        <taxon>Spermatophyta</taxon>
        <taxon>Magnoliopsida</taxon>
        <taxon>eudicotyledons</taxon>
        <taxon>Gunneridae</taxon>
        <taxon>Pentapetalae</taxon>
        <taxon>asterids</taxon>
        <taxon>campanulids</taxon>
        <taxon>Asterales</taxon>
        <taxon>Asteraceae</taxon>
        <taxon>Asteroideae</taxon>
        <taxon>Heliantheae alliance</taxon>
        <taxon>Heliantheae</taxon>
        <taxon>Helianthus</taxon>
    </lineage>
</organism>
<evidence type="ECO:0000256" key="1">
    <source>
        <dbReference type="SAM" id="Phobius"/>
    </source>
</evidence>
<dbReference type="PANTHER" id="PTHR46996:SF4">
    <property type="entry name" value="RIBOSOMAL PROTEIN L34E SUPERFAMILY PROTEIN"/>
    <property type="match status" value="1"/>
</dbReference>
<proteinExistence type="predicted"/>